<dbReference type="PANTHER" id="PTHR33294:SF5">
    <property type="entry name" value="AWPM-19-LIKE FAMILY PROTEIN"/>
    <property type="match status" value="1"/>
</dbReference>
<proteinExistence type="predicted"/>
<dbReference type="Pfam" id="PF05512">
    <property type="entry name" value="AWPM-19"/>
    <property type="match status" value="1"/>
</dbReference>
<sequence>MAGAGLGRGLATPLLVINFCLYLIAAILAGWALNRNFDAPLGRGEGAVGNVVTQSFFLPITLIACMVGLASVLAGVHHMRLFRSDSLAAAAAASLIAWLLVLLAMGLACKQIHTGGNRPRRLKVVEAFMIILALFELLYLLSLHAGFGRMGSGTGAGTGAGIGMGGHGHHHGARDPNIPVHNHEHHVDYGHHTDMKIPVGHVPHPAHPTTV</sequence>
<feature type="transmembrane region" description="Helical" evidence="1">
    <location>
        <begin position="56"/>
        <end position="75"/>
    </location>
</feature>
<keyword evidence="1" id="KW-0472">Membrane</keyword>
<dbReference type="EMBL" id="CM026421">
    <property type="protein sequence ID" value="KAG0591709.1"/>
    <property type="molecule type" value="Genomic_DNA"/>
</dbReference>
<reference evidence="2" key="1">
    <citation type="submission" date="2020-06" db="EMBL/GenBank/DDBJ databases">
        <title>WGS assembly of Ceratodon purpureus strain R40.</title>
        <authorList>
            <person name="Carey S.B."/>
            <person name="Jenkins J."/>
            <person name="Shu S."/>
            <person name="Lovell J.T."/>
            <person name="Sreedasyam A."/>
            <person name="Maumus F."/>
            <person name="Tiley G.P."/>
            <person name="Fernandez-Pozo N."/>
            <person name="Barry K."/>
            <person name="Chen C."/>
            <person name="Wang M."/>
            <person name="Lipzen A."/>
            <person name="Daum C."/>
            <person name="Saski C.A."/>
            <person name="Payton A.C."/>
            <person name="Mcbreen J.C."/>
            <person name="Conrad R.E."/>
            <person name="Kollar L.M."/>
            <person name="Olsson S."/>
            <person name="Huttunen S."/>
            <person name="Landis J.B."/>
            <person name="Wickett N.J."/>
            <person name="Johnson M.G."/>
            <person name="Rensing S.A."/>
            <person name="Grimwood J."/>
            <person name="Schmutz J."/>
            <person name="Mcdaniel S.F."/>
        </authorList>
    </citation>
    <scope>NUCLEOTIDE SEQUENCE</scope>
    <source>
        <strain evidence="2">R40</strain>
    </source>
</reference>
<evidence type="ECO:0000256" key="1">
    <source>
        <dbReference type="SAM" id="Phobius"/>
    </source>
</evidence>
<organism evidence="2 3">
    <name type="scientific">Ceratodon purpureus</name>
    <name type="common">Fire moss</name>
    <name type="synonym">Dicranum purpureum</name>
    <dbReference type="NCBI Taxonomy" id="3225"/>
    <lineage>
        <taxon>Eukaryota</taxon>
        <taxon>Viridiplantae</taxon>
        <taxon>Streptophyta</taxon>
        <taxon>Embryophyta</taxon>
        <taxon>Bryophyta</taxon>
        <taxon>Bryophytina</taxon>
        <taxon>Bryopsida</taxon>
        <taxon>Dicranidae</taxon>
        <taxon>Pseudoditrichales</taxon>
        <taxon>Ditrichaceae</taxon>
        <taxon>Ceratodon</taxon>
    </lineage>
</organism>
<accession>A0A8T0J9S1</accession>
<dbReference type="PANTHER" id="PTHR33294">
    <property type="entry name" value="AWPM-19-LIKE FAMILY PROTEIN"/>
    <property type="match status" value="1"/>
</dbReference>
<comment type="caution">
    <text evidence="2">The sequence shown here is derived from an EMBL/GenBank/DDBJ whole genome shotgun (WGS) entry which is preliminary data.</text>
</comment>
<feature type="transmembrane region" description="Helical" evidence="1">
    <location>
        <begin position="127"/>
        <end position="147"/>
    </location>
</feature>
<evidence type="ECO:0000313" key="2">
    <source>
        <dbReference type="EMBL" id="KAG0591709.1"/>
    </source>
</evidence>
<name>A0A8T0J9S1_CERPU</name>
<dbReference type="Proteomes" id="UP000822688">
    <property type="component" value="Chromosome 1"/>
</dbReference>
<keyword evidence="3" id="KW-1185">Reference proteome</keyword>
<dbReference type="AlphaFoldDB" id="A0A8T0J9S1"/>
<dbReference type="InterPro" id="IPR008390">
    <property type="entry name" value="AWPM-19"/>
</dbReference>
<keyword evidence="1" id="KW-1133">Transmembrane helix</keyword>
<gene>
    <name evidence="2" type="ORF">KC19_1G195200</name>
</gene>
<feature type="transmembrane region" description="Helical" evidence="1">
    <location>
        <begin position="87"/>
        <end position="107"/>
    </location>
</feature>
<protein>
    <submittedName>
        <fullName evidence="2">Uncharacterized protein</fullName>
    </submittedName>
</protein>
<evidence type="ECO:0000313" key="3">
    <source>
        <dbReference type="Proteomes" id="UP000822688"/>
    </source>
</evidence>
<keyword evidence="1" id="KW-0812">Transmembrane</keyword>
<feature type="transmembrane region" description="Helical" evidence="1">
    <location>
        <begin position="12"/>
        <end position="33"/>
    </location>
</feature>